<dbReference type="PANTHER" id="PTHR30587:SF0">
    <property type="entry name" value="FLAGELLAR BIOSYNTHETIC PROTEIN FLIP"/>
    <property type="match status" value="1"/>
</dbReference>
<dbReference type="GO" id="GO:0009306">
    <property type="term" value="P:protein secretion"/>
    <property type="evidence" value="ECO:0007669"/>
    <property type="project" value="UniProtKB-UniRule"/>
</dbReference>
<keyword evidence="4 12" id="KW-1003">Cell membrane</keyword>
<evidence type="ECO:0000256" key="5">
    <source>
        <dbReference type="ARBA" id="ARBA00022692"/>
    </source>
</evidence>
<dbReference type="NCBIfam" id="NF009438">
    <property type="entry name" value="PRK12797.1"/>
    <property type="match status" value="1"/>
</dbReference>
<evidence type="ECO:0000256" key="1">
    <source>
        <dbReference type="ARBA" id="ARBA00006257"/>
    </source>
</evidence>
<evidence type="ECO:0000256" key="8">
    <source>
        <dbReference type="ARBA" id="ARBA00022989"/>
    </source>
</evidence>
<keyword evidence="13" id="KW-0969">Cilium</keyword>
<feature type="transmembrane region" description="Helical" evidence="12">
    <location>
        <begin position="57"/>
        <end position="88"/>
    </location>
</feature>
<dbReference type="PROSITE" id="PS01060">
    <property type="entry name" value="FLIP_1"/>
    <property type="match status" value="1"/>
</dbReference>
<dbReference type="PROSITE" id="PS01061">
    <property type="entry name" value="FLIP_2"/>
    <property type="match status" value="1"/>
</dbReference>
<evidence type="ECO:0000256" key="7">
    <source>
        <dbReference type="ARBA" id="ARBA00022927"/>
    </source>
</evidence>
<keyword evidence="14" id="KW-1185">Reference proteome</keyword>
<keyword evidence="8 12" id="KW-1133">Transmembrane helix</keyword>
<comment type="subcellular location">
    <subcellularLocation>
        <location evidence="12">Cell membrane</location>
        <topology evidence="12">Multi-pass membrane protein</topology>
    </subcellularLocation>
    <subcellularLocation>
        <location evidence="12">Bacterial flagellum basal body</location>
    </subcellularLocation>
</comment>
<organism evidence="13 14">
    <name type="scientific">Candidatus Terasakiella magnetica</name>
    <dbReference type="NCBI Taxonomy" id="1867952"/>
    <lineage>
        <taxon>Bacteria</taxon>
        <taxon>Pseudomonadati</taxon>
        <taxon>Pseudomonadota</taxon>
        <taxon>Alphaproteobacteria</taxon>
        <taxon>Rhodospirillales</taxon>
        <taxon>Terasakiellaceae</taxon>
        <taxon>Terasakiella</taxon>
    </lineage>
</organism>
<evidence type="ECO:0000256" key="4">
    <source>
        <dbReference type="ARBA" id="ARBA00022475"/>
    </source>
</evidence>
<dbReference type="Pfam" id="PF00813">
    <property type="entry name" value="FliP"/>
    <property type="match status" value="1"/>
</dbReference>
<evidence type="ECO:0000256" key="2">
    <source>
        <dbReference type="ARBA" id="ARBA00021714"/>
    </source>
</evidence>
<dbReference type="InterPro" id="IPR005837">
    <property type="entry name" value="FliP"/>
</dbReference>
<comment type="function">
    <text evidence="12">Plays a role in the flagellum-specific transport system.</text>
</comment>
<evidence type="ECO:0000256" key="10">
    <source>
        <dbReference type="ARBA" id="ARBA00023143"/>
    </source>
</evidence>
<name>A0A1C3RKU6_9PROT</name>
<reference evidence="13 14" key="1">
    <citation type="submission" date="2016-07" db="EMBL/GenBank/DDBJ databases">
        <authorList>
            <person name="Lefevre C.T."/>
        </authorList>
    </citation>
    <scope>NUCLEOTIDE SEQUENCE [LARGE SCALE GENOMIC DNA]</scope>
    <source>
        <strain evidence="13">PR1</strain>
    </source>
</reference>
<protein>
    <recommendedName>
        <fullName evidence="2 12">Flagellar biosynthetic protein FliP</fullName>
    </recommendedName>
</protein>
<dbReference type="Proteomes" id="UP000231658">
    <property type="component" value="Unassembled WGS sequence"/>
</dbReference>
<keyword evidence="10" id="KW-0975">Bacterial flagellum</keyword>
<gene>
    <name evidence="12 13" type="primary">fliP</name>
    <name evidence="13" type="ORF">MTBPR1_70169</name>
</gene>
<dbReference type="PANTHER" id="PTHR30587">
    <property type="entry name" value="FLAGELLAR BIOSYNTHETIC PROTEIN FLIP"/>
    <property type="match status" value="1"/>
</dbReference>
<accession>A0A1C3RKU6</accession>
<dbReference type="EMBL" id="FLYE01000046">
    <property type="protein sequence ID" value="SCA57897.1"/>
    <property type="molecule type" value="Genomic_DNA"/>
</dbReference>
<sequence>MTKGQVLKLSLSGGFISGLAFMVMALFNSEALAQSFTLDFGDPNVGGPESTTSRIIQLIALTTVLSIAPSILIMVTSFTRLVIVFSFLRTAMGTQQAPPNQVIVSLALFLTFFIMMPTFEAAYDEGLKPYMEGDLEEIAAFEKTVQPFQRFMMQHVRDKDLDLFLGIAQVSPDIAPDAVPLKALIPAFIISELRRAFEIGFLLFIPFLVIDMIVASVLMSMGMMMLPPIIIALPFKIIFFVLVDGWYMLVGSLVKSFGQGILE</sequence>
<evidence type="ECO:0000256" key="3">
    <source>
        <dbReference type="ARBA" id="ARBA00022448"/>
    </source>
</evidence>
<keyword evidence="6 12" id="KW-1005">Bacterial flagellum biogenesis</keyword>
<dbReference type="RefSeq" id="WP_069189897.1">
    <property type="nucleotide sequence ID" value="NZ_FLYE01000046.1"/>
</dbReference>
<evidence type="ECO:0000256" key="11">
    <source>
        <dbReference type="ARBA" id="ARBA00023225"/>
    </source>
</evidence>
<comment type="similarity">
    <text evidence="1 12">Belongs to the FliP/MopC/SpaP family.</text>
</comment>
<evidence type="ECO:0000313" key="13">
    <source>
        <dbReference type="EMBL" id="SCA57897.1"/>
    </source>
</evidence>
<keyword evidence="5 12" id="KW-0812">Transmembrane</keyword>
<evidence type="ECO:0000256" key="12">
    <source>
        <dbReference type="RuleBase" id="RU362069"/>
    </source>
</evidence>
<dbReference type="InterPro" id="IPR005838">
    <property type="entry name" value="T3SS_IM_P"/>
</dbReference>
<keyword evidence="7 12" id="KW-0653">Protein transport</keyword>
<dbReference type="NCBIfam" id="TIGR01103">
    <property type="entry name" value="fliP"/>
    <property type="match status" value="1"/>
</dbReference>
<keyword evidence="13" id="KW-0966">Cell projection</keyword>
<feature type="transmembrane region" description="Helical" evidence="12">
    <location>
        <begin position="100"/>
        <end position="119"/>
    </location>
</feature>
<keyword evidence="9 12" id="KW-0472">Membrane</keyword>
<dbReference type="AlphaFoldDB" id="A0A1C3RKU6"/>
<dbReference type="PRINTS" id="PR00951">
    <property type="entry name" value="FLGBIOSNFLIP"/>
</dbReference>
<dbReference type="STRING" id="1867952.MTBPR1_70169"/>
<proteinExistence type="inferred from homology"/>
<keyword evidence="13" id="KW-0282">Flagellum</keyword>
<feature type="transmembrane region" description="Helical" evidence="12">
    <location>
        <begin position="230"/>
        <end position="249"/>
    </location>
</feature>
<feature type="transmembrane region" description="Helical" evidence="12">
    <location>
        <begin position="199"/>
        <end position="218"/>
    </location>
</feature>
<dbReference type="PRINTS" id="PR01302">
    <property type="entry name" value="TYPE3IMPPROT"/>
</dbReference>
<dbReference type="GO" id="GO:0005886">
    <property type="term" value="C:plasma membrane"/>
    <property type="evidence" value="ECO:0007669"/>
    <property type="project" value="UniProtKB-SubCell"/>
</dbReference>
<dbReference type="GO" id="GO:0009425">
    <property type="term" value="C:bacterial-type flagellum basal body"/>
    <property type="evidence" value="ECO:0007669"/>
    <property type="project" value="UniProtKB-SubCell"/>
</dbReference>
<evidence type="ECO:0000256" key="6">
    <source>
        <dbReference type="ARBA" id="ARBA00022795"/>
    </source>
</evidence>
<evidence type="ECO:0000313" key="14">
    <source>
        <dbReference type="Proteomes" id="UP000231658"/>
    </source>
</evidence>
<keyword evidence="11 12" id="KW-1006">Bacterial flagellum protein export</keyword>
<evidence type="ECO:0000256" key="9">
    <source>
        <dbReference type="ARBA" id="ARBA00023136"/>
    </source>
</evidence>
<keyword evidence="3 12" id="KW-0813">Transport</keyword>
<dbReference type="GO" id="GO:0044781">
    <property type="term" value="P:bacterial-type flagellum organization"/>
    <property type="evidence" value="ECO:0007669"/>
    <property type="project" value="UniProtKB-UniRule"/>
</dbReference>